<dbReference type="AlphaFoldDB" id="A0A1Q9DYN9"/>
<proteinExistence type="predicted"/>
<gene>
    <name evidence="1" type="ORF">AK812_SmicGene17044</name>
</gene>
<sequence length="75" mass="8617">MATHSTSVFVTLQDLKKGYEQRLRPLLKGPGHLCPWKVEPHGVRNLNWFLVAVMYFLTGPMEGELCSSFYDSMTR</sequence>
<keyword evidence="2" id="KW-1185">Reference proteome</keyword>
<dbReference type="Proteomes" id="UP000186817">
    <property type="component" value="Unassembled WGS sequence"/>
</dbReference>
<reference evidence="1 2" key="1">
    <citation type="submission" date="2016-02" db="EMBL/GenBank/DDBJ databases">
        <title>Genome analysis of coral dinoflagellate symbionts highlights evolutionary adaptations to a symbiotic lifestyle.</title>
        <authorList>
            <person name="Aranda M."/>
            <person name="Li Y."/>
            <person name="Liew Y.J."/>
            <person name="Baumgarten S."/>
            <person name="Simakov O."/>
            <person name="Wilson M."/>
            <person name="Piel J."/>
            <person name="Ashoor H."/>
            <person name="Bougouffa S."/>
            <person name="Bajic V.B."/>
            <person name="Ryu T."/>
            <person name="Ravasi T."/>
            <person name="Bayer T."/>
            <person name="Micklem G."/>
            <person name="Kim H."/>
            <person name="Bhak J."/>
            <person name="Lajeunesse T.C."/>
            <person name="Voolstra C.R."/>
        </authorList>
    </citation>
    <scope>NUCLEOTIDE SEQUENCE [LARGE SCALE GENOMIC DNA]</scope>
    <source>
        <strain evidence="1 2">CCMP2467</strain>
    </source>
</reference>
<accession>A0A1Q9DYN9</accession>
<name>A0A1Q9DYN9_SYMMI</name>
<dbReference type="EMBL" id="LSRX01000332">
    <property type="protein sequence ID" value="OLQ00290.1"/>
    <property type="molecule type" value="Genomic_DNA"/>
</dbReference>
<evidence type="ECO:0000313" key="2">
    <source>
        <dbReference type="Proteomes" id="UP000186817"/>
    </source>
</evidence>
<organism evidence="1 2">
    <name type="scientific">Symbiodinium microadriaticum</name>
    <name type="common">Dinoflagellate</name>
    <name type="synonym">Zooxanthella microadriatica</name>
    <dbReference type="NCBI Taxonomy" id="2951"/>
    <lineage>
        <taxon>Eukaryota</taxon>
        <taxon>Sar</taxon>
        <taxon>Alveolata</taxon>
        <taxon>Dinophyceae</taxon>
        <taxon>Suessiales</taxon>
        <taxon>Symbiodiniaceae</taxon>
        <taxon>Symbiodinium</taxon>
    </lineage>
</organism>
<protein>
    <submittedName>
        <fullName evidence="1">Uncharacterized protein</fullName>
    </submittedName>
</protein>
<comment type="caution">
    <text evidence="1">The sequence shown here is derived from an EMBL/GenBank/DDBJ whole genome shotgun (WGS) entry which is preliminary data.</text>
</comment>
<evidence type="ECO:0000313" key="1">
    <source>
        <dbReference type="EMBL" id="OLQ00290.1"/>
    </source>
</evidence>